<protein>
    <submittedName>
        <fullName evidence="2">Uncharacterized protein</fullName>
    </submittedName>
</protein>
<organism evidence="2 3">
    <name type="scientific">Campylobacter showae CSUNSWCD</name>
    <dbReference type="NCBI Taxonomy" id="1244083"/>
    <lineage>
        <taxon>Bacteria</taxon>
        <taxon>Pseudomonadati</taxon>
        <taxon>Campylobacterota</taxon>
        <taxon>Epsilonproteobacteria</taxon>
        <taxon>Campylobacterales</taxon>
        <taxon>Campylobacteraceae</taxon>
        <taxon>Campylobacter</taxon>
    </lineage>
</organism>
<dbReference type="AlphaFoldDB" id="M5IPX4"/>
<accession>M5IPX4</accession>
<proteinExistence type="predicted"/>
<comment type="caution">
    <text evidence="2">The sequence shown here is derived from an EMBL/GenBank/DDBJ whole genome shotgun (WGS) entry which is preliminary data.</text>
</comment>
<evidence type="ECO:0000256" key="1">
    <source>
        <dbReference type="SAM" id="MobiDB-lite"/>
    </source>
</evidence>
<name>M5IPX4_9BACT</name>
<gene>
    <name evidence="2" type="ORF">CSUNSWCD_1092</name>
</gene>
<evidence type="ECO:0000313" key="2">
    <source>
        <dbReference type="EMBL" id="EKU10218.1"/>
    </source>
</evidence>
<dbReference type="Proteomes" id="UP000011939">
    <property type="component" value="Unassembled WGS sequence"/>
</dbReference>
<sequence length="54" mass="6176">MFLRGDTNAKFKYFEAKFTPKCGANLTKNHTYPHGKFKQDEQKTRPNLTPKSGG</sequence>
<dbReference type="PATRIC" id="fig|1244083.3.peg.2339"/>
<dbReference type="RefSeq" id="WP_009496999.1">
    <property type="nucleotide sequence ID" value="NZ_AMZQ01000018.1"/>
</dbReference>
<dbReference type="EMBL" id="AMZQ01000018">
    <property type="protein sequence ID" value="EKU10218.1"/>
    <property type="molecule type" value="Genomic_DNA"/>
</dbReference>
<reference evidence="2 3" key="1">
    <citation type="journal article" date="2013" name="Genome Announc.">
        <title>Genome Sequence of Campylobacter showae UNSWCD, Isolated from a Patient with Crohn's Disease.</title>
        <authorList>
            <person name="Tay A.P."/>
            <person name="Kaakoush N.O."/>
            <person name="Deshpande N.P."/>
            <person name="Chen Z."/>
            <person name="Mitchell H."/>
            <person name="Wilkins M.R."/>
        </authorList>
    </citation>
    <scope>NUCLEOTIDE SEQUENCE [LARGE SCALE GENOMIC DNA]</scope>
    <source>
        <strain evidence="2 3">CSUNSWCD</strain>
    </source>
</reference>
<feature type="region of interest" description="Disordered" evidence="1">
    <location>
        <begin position="25"/>
        <end position="54"/>
    </location>
</feature>
<feature type="compositionally biased region" description="Polar residues" evidence="1">
    <location>
        <begin position="45"/>
        <end position="54"/>
    </location>
</feature>
<evidence type="ECO:0000313" key="3">
    <source>
        <dbReference type="Proteomes" id="UP000011939"/>
    </source>
</evidence>